<keyword evidence="2 4" id="KW-0802">TPR repeat</keyword>
<dbReference type="SUPFAM" id="SSF48452">
    <property type="entry name" value="TPR-like"/>
    <property type="match status" value="3"/>
</dbReference>
<dbReference type="Pfam" id="PF07719">
    <property type="entry name" value="TPR_2"/>
    <property type="match status" value="1"/>
</dbReference>
<evidence type="ECO:0000313" key="6">
    <source>
        <dbReference type="Proteomes" id="UP001176940"/>
    </source>
</evidence>
<dbReference type="InterPro" id="IPR013105">
    <property type="entry name" value="TPR_2"/>
</dbReference>
<comment type="caution">
    <text evidence="5">The sequence shown here is derived from an EMBL/GenBank/DDBJ whole genome shotgun (WGS) entry which is preliminary data.</text>
</comment>
<evidence type="ECO:0000256" key="2">
    <source>
        <dbReference type="ARBA" id="ARBA00022803"/>
    </source>
</evidence>
<keyword evidence="1" id="KW-0677">Repeat</keyword>
<dbReference type="InterPro" id="IPR011990">
    <property type="entry name" value="TPR-like_helical_dom_sf"/>
</dbReference>
<proteinExistence type="inferred from homology"/>
<dbReference type="PROSITE" id="PS50005">
    <property type="entry name" value="TPR"/>
    <property type="match status" value="1"/>
</dbReference>
<dbReference type="SMART" id="SM00028">
    <property type="entry name" value="TPR"/>
    <property type="match status" value="5"/>
</dbReference>
<dbReference type="InterPro" id="IPR019734">
    <property type="entry name" value="TPR_rpt"/>
</dbReference>
<dbReference type="PANTHER" id="PTHR10271">
    <property type="entry name" value="INTERFERON-INDUCED PROTEIN WITH TETRATRICOPEPTIDE REPEATS"/>
    <property type="match status" value="1"/>
</dbReference>
<name>A0ABN9LYX7_9NEOB</name>
<reference evidence="5" key="1">
    <citation type="submission" date="2023-07" db="EMBL/GenBank/DDBJ databases">
        <authorList>
            <person name="Stuckert A."/>
        </authorList>
    </citation>
    <scope>NUCLEOTIDE SEQUENCE</scope>
</reference>
<dbReference type="Pfam" id="PF13181">
    <property type="entry name" value="TPR_8"/>
    <property type="match status" value="1"/>
</dbReference>
<gene>
    <name evidence="5" type="ORF">RIMI_LOCUS13845198</name>
</gene>
<sequence length="378" mass="44448">MKQYENSQKYVDKVEQIYKELEGSQDIVEIYGEKGWSLLKFCGQYYEEAKQCFQKALELDPEDPEWNSGYATVVYRLEGFNGRRCAASECKSLELLKNAVEKNPNDPVVKALLALKLQDLKRTDEGKRYIEEALEQAPNYPYLLRYVANFYRRAVMIDEALRVLKTAVDLTPTSGFLHHQIGLCYRKKYFLRKNQVLGNGKNYNKRVISEELNGLIQNALLYFEKTLECKKTYVYAHVDLANMYREAQEYLKAEETFKTVLAFTNLVDEEKQQIYENYGYFKEFCLRSESEAIEYYKKSLQITVPSREREWSEQGLRRISSKKIKNNIRDAKGYALLGFVHKTNGERNDAINCYEKALRYDPYNEEYVSELCELRLTI</sequence>
<comment type="similarity">
    <text evidence="3">Belongs to the IFIT family.</text>
</comment>
<evidence type="ECO:0000256" key="1">
    <source>
        <dbReference type="ARBA" id="ARBA00022737"/>
    </source>
</evidence>
<dbReference type="Gene3D" id="1.25.40.10">
    <property type="entry name" value="Tetratricopeptide repeat domain"/>
    <property type="match status" value="2"/>
</dbReference>
<dbReference type="EMBL" id="CAUEEQ010034824">
    <property type="protein sequence ID" value="CAJ0952368.1"/>
    <property type="molecule type" value="Genomic_DNA"/>
</dbReference>
<evidence type="ECO:0000256" key="3">
    <source>
        <dbReference type="ARBA" id="ARBA00038336"/>
    </source>
</evidence>
<evidence type="ECO:0000256" key="4">
    <source>
        <dbReference type="PROSITE-ProRule" id="PRU00339"/>
    </source>
</evidence>
<protein>
    <submittedName>
        <fullName evidence="5">Uncharacterized protein</fullName>
    </submittedName>
</protein>
<accession>A0ABN9LYX7</accession>
<dbReference type="PANTHER" id="PTHR10271:SF35">
    <property type="entry name" value="INTERFERON INDUCED PROTEIN WITH TETRATRICOPEPTIDE REPEATS 5"/>
    <property type="match status" value="1"/>
</dbReference>
<feature type="repeat" description="TPR" evidence="4">
    <location>
        <begin position="331"/>
        <end position="364"/>
    </location>
</feature>
<dbReference type="Proteomes" id="UP001176940">
    <property type="component" value="Unassembled WGS sequence"/>
</dbReference>
<keyword evidence="6" id="KW-1185">Reference proteome</keyword>
<evidence type="ECO:0000313" key="5">
    <source>
        <dbReference type="EMBL" id="CAJ0952368.1"/>
    </source>
</evidence>
<organism evidence="5 6">
    <name type="scientific">Ranitomeya imitator</name>
    <name type="common">mimic poison frog</name>
    <dbReference type="NCBI Taxonomy" id="111125"/>
    <lineage>
        <taxon>Eukaryota</taxon>
        <taxon>Metazoa</taxon>
        <taxon>Chordata</taxon>
        <taxon>Craniata</taxon>
        <taxon>Vertebrata</taxon>
        <taxon>Euteleostomi</taxon>
        <taxon>Amphibia</taxon>
        <taxon>Batrachia</taxon>
        <taxon>Anura</taxon>
        <taxon>Neobatrachia</taxon>
        <taxon>Hyloidea</taxon>
        <taxon>Dendrobatidae</taxon>
        <taxon>Dendrobatinae</taxon>
        <taxon>Ranitomeya</taxon>
    </lineage>
</organism>